<accession>A0ABV5LNR7</accession>
<dbReference type="RefSeq" id="WP_380140045.1">
    <property type="nucleotide sequence ID" value="NZ_JBHLUI010000012.1"/>
</dbReference>
<feature type="region of interest" description="Disordered" evidence="1">
    <location>
        <begin position="592"/>
        <end position="613"/>
    </location>
</feature>
<feature type="region of interest" description="Disordered" evidence="1">
    <location>
        <begin position="1"/>
        <end position="23"/>
    </location>
</feature>
<keyword evidence="3" id="KW-1185">Reference proteome</keyword>
<dbReference type="EMBL" id="JBHMDM010000001">
    <property type="protein sequence ID" value="MFB9375712.1"/>
    <property type="molecule type" value="Genomic_DNA"/>
</dbReference>
<organism evidence="2 3">
    <name type="scientific">Kineococcus gynurae</name>
    <dbReference type="NCBI Taxonomy" id="452979"/>
    <lineage>
        <taxon>Bacteria</taxon>
        <taxon>Bacillati</taxon>
        <taxon>Actinomycetota</taxon>
        <taxon>Actinomycetes</taxon>
        <taxon>Kineosporiales</taxon>
        <taxon>Kineosporiaceae</taxon>
        <taxon>Kineococcus</taxon>
    </lineage>
</organism>
<name>A0ABV5LNR7_9ACTN</name>
<proteinExistence type="predicted"/>
<dbReference type="Proteomes" id="UP001589748">
    <property type="component" value="Unassembled WGS sequence"/>
</dbReference>
<reference evidence="2 3" key="1">
    <citation type="submission" date="2024-09" db="EMBL/GenBank/DDBJ databases">
        <authorList>
            <person name="Sun Q."/>
            <person name="Mori K."/>
        </authorList>
    </citation>
    <scope>NUCLEOTIDE SEQUENCE [LARGE SCALE GENOMIC DNA]</scope>
    <source>
        <strain evidence="2 3">TISTR 1856</strain>
    </source>
</reference>
<protein>
    <recommendedName>
        <fullName evidence="4">Parallel beta helix pectate lyase-like protein</fullName>
    </recommendedName>
</protein>
<evidence type="ECO:0000313" key="2">
    <source>
        <dbReference type="EMBL" id="MFB9375712.1"/>
    </source>
</evidence>
<evidence type="ECO:0000313" key="3">
    <source>
        <dbReference type="Proteomes" id="UP001589748"/>
    </source>
</evidence>
<evidence type="ECO:0008006" key="4">
    <source>
        <dbReference type="Google" id="ProtNLM"/>
    </source>
</evidence>
<gene>
    <name evidence="2" type="ORF">ACFFVI_01905</name>
</gene>
<comment type="caution">
    <text evidence="2">The sequence shown here is derived from an EMBL/GenBank/DDBJ whole genome shotgun (WGS) entry which is preliminary data.</text>
</comment>
<dbReference type="SUPFAM" id="SSF51126">
    <property type="entry name" value="Pectin lyase-like"/>
    <property type="match status" value="1"/>
</dbReference>
<sequence length="613" mass="63984">MTPGTQEPDHRGNPTGPGVPGTRRRDLHRAALALLGVGTAAVVLNGSAPNRDAVELLGPDLPGLDPTGRRDSAPALQELYDQGARLVSLAPRGTYRLDSPVFLDDDGPFDRFVLQGNGATLRLGDGLAATDAFTADPETRWAFLANSTRASGPRVEVSPATRATGPDVGGTLRFVVRDVVVDGGGRNVGLAFLNRCAARFEGVVMTAARALVSWFDYCDGIVLDQCHARVDTVPDAWLLYQVANGDGIVLVSPKTERGIGAARLQNCKGATIQAPVSGRFSFDRCRAVHVTGGHTEADLSAVTAFAVRASSVTLDTSVLYPSRDADAPTLVVDDDDDGNGSTVVLRQVTEMVLHRDGSSSVRAERQGDVVAAPLVEVRRTQPGTTLSVDGAATQVGTLATGARWLPSAGWRVVSPDPEITTALESDSGSWLRATGRWQLARRDRWRVLPLGGSSAYCPDLQAPEIVDAQGSLDGVRGVLGGQVSYVAALRDAQGGWSGLSEATRADVGGSGSVRVRIRTTAPATLVLWRSRGDGVAARAEGRVSLGVPAGVVTVYDTGQFLGGLPWVAASGDVPETLARRSTTGPLLVLDGATLPLSTPRPDPLAPDLGGSPS</sequence>
<evidence type="ECO:0000256" key="1">
    <source>
        <dbReference type="SAM" id="MobiDB-lite"/>
    </source>
</evidence>
<dbReference type="InterPro" id="IPR011050">
    <property type="entry name" value="Pectin_lyase_fold/virulence"/>
</dbReference>